<dbReference type="OrthoDB" id="2506710at2759"/>
<dbReference type="EMBL" id="AVOT02016727">
    <property type="protein sequence ID" value="MBW0502248.1"/>
    <property type="molecule type" value="Genomic_DNA"/>
</dbReference>
<evidence type="ECO:0000313" key="2">
    <source>
        <dbReference type="Proteomes" id="UP000765509"/>
    </source>
</evidence>
<protein>
    <submittedName>
        <fullName evidence="1">Uncharacterized protein</fullName>
    </submittedName>
</protein>
<accession>A0A9Q3DIE4</accession>
<evidence type="ECO:0000313" key="1">
    <source>
        <dbReference type="EMBL" id="MBW0502248.1"/>
    </source>
</evidence>
<name>A0A9Q3DIE4_9BASI</name>
<dbReference type="Proteomes" id="UP000765509">
    <property type="component" value="Unassembled WGS sequence"/>
</dbReference>
<dbReference type="AlphaFoldDB" id="A0A9Q3DIE4"/>
<proteinExistence type="predicted"/>
<reference evidence="1" key="1">
    <citation type="submission" date="2021-03" db="EMBL/GenBank/DDBJ databases">
        <title>Draft genome sequence of rust myrtle Austropuccinia psidii MF-1, a brazilian biotype.</title>
        <authorList>
            <person name="Quecine M.C."/>
            <person name="Pachon D.M.R."/>
            <person name="Bonatelli M.L."/>
            <person name="Correr F.H."/>
            <person name="Franceschini L.M."/>
            <person name="Leite T.F."/>
            <person name="Margarido G.R.A."/>
            <person name="Almeida C.A."/>
            <person name="Ferrarezi J.A."/>
            <person name="Labate C.A."/>
        </authorList>
    </citation>
    <scope>NUCLEOTIDE SEQUENCE</scope>
    <source>
        <strain evidence="1">MF-1</strain>
    </source>
</reference>
<gene>
    <name evidence="1" type="ORF">O181_041963</name>
</gene>
<keyword evidence="2" id="KW-1185">Reference proteome</keyword>
<sequence>MPSQRRGKYGGFQTFHQFPKVRQKLQTLLESPEAEISNIPVVASEQIQGRSSGGIPVSIQELVYASKAAGVGTSYKLWIGTRNSYLHYLIENELPTQYIAIRDRSLLDLNNNDLNNRTISRNAEGETAFNFKDLPGLEEFPTFSGEGEYNNKELMKAIDMVKEGFNILDE</sequence>
<comment type="caution">
    <text evidence="1">The sequence shown here is derived from an EMBL/GenBank/DDBJ whole genome shotgun (WGS) entry which is preliminary data.</text>
</comment>
<organism evidence="1 2">
    <name type="scientific">Austropuccinia psidii MF-1</name>
    <dbReference type="NCBI Taxonomy" id="1389203"/>
    <lineage>
        <taxon>Eukaryota</taxon>
        <taxon>Fungi</taxon>
        <taxon>Dikarya</taxon>
        <taxon>Basidiomycota</taxon>
        <taxon>Pucciniomycotina</taxon>
        <taxon>Pucciniomycetes</taxon>
        <taxon>Pucciniales</taxon>
        <taxon>Sphaerophragmiaceae</taxon>
        <taxon>Austropuccinia</taxon>
    </lineage>
</organism>